<feature type="compositionally biased region" description="Basic and acidic residues" evidence="1">
    <location>
        <begin position="206"/>
        <end position="215"/>
    </location>
</feature>
<evidence type="ECO:0000313" key="2">
    <source>
        <dbReference type="EMBL" id="SET31484.1"/>
    </source>
</evidence>
<keyword evidence="3" id="KW-1185">Reference proteome</keyword>
<accession>A0A1I0DGF6</accession>
<protein>
    <submittedName>
        <fullName evidence="2">TPR repeat</fullName>
    </submittedName>
</protein>
<dbReference type="PANTHER" id="PTHR11102:SF160">
    <property type="entry name" value="ERAD-ASSOCIATED E3 UBIQUITIN-PROTEIN LIGASE COMPONENT HRD3"/>
    <property type="match status" value="1"/>
</dbReference>
<dbReference type="Gene3D" id="1.25.40.10">
    <property type="entry name" value="Tetratricopeptide repeat domain"/>
    <property type="match status" value="2"/>
</dbReference>
<dbReference type="STRING" id="1526.SAMN02910262_00211"/>
<gene>
    <name evidence="2" type="ORF">SAMN04487771_101228</name>
</gene>
<feature type="region of interest" description="Disordered" evidence="1">
    <location>
        <begin position="231"/>
        <end position="262"/>
    </location>
</feature>
<evidence type="ECO:0000256" key="1">
    <source>
        <dbReference type="SAM" id="MobiDB-lite"/>
    </source>
</evidence>
<dbReference type="OrthoDB" id="2724739at2"/>
<dbReference type="Proteomes" id="UP000199820">
    <property type="component" value="Unassembled WGS sequence"/>
</dbReference>
<sequence>MSSENTAELRKKGMDSLYKQCDSSLYEEAIGWIDEAARAGDADAWYVLGHCFSWGDGGVGFNKEKAYDCFLRGARGGSALAVLGALRAGLFDDTMRRESLYTVRECWNRVRSEADMGDEYAAWQVAETLEWGDLSRLTEEELNVLLPKEEEPEDGGETGKAEAGDTGESSESAGQGNPEPDGGEAAGNTDGTEFRKAADESAEGNAEDHLDESAEGNTADHLDESAEGNTADHLDESAGENSADGADGKAAETAADSAAAEKDTGLRIRRVITKPFPRFMIPEPRISMVYYSKAAEAGIVAAMEKIGKHCREGRLIPVDIEGFLLWARKCASLGNAWGLCEMGLYSREKGDDEAAFRYLEAAEIQGDPRAFYPLGMYYLEGKVTERDLDKAVSCLEKAGKMNDNRSFMALGNLFYQDILVERDDGKAFYWYSKAYGDGYGEAALALAHLYLRETEYQDNEKAVRLLEEAGAAVDPAVSSEANLMLGNIFRDGLTGIQDPVRAVYFYETGAKTGNPECMELAATMYYQGEDGLEPDYDKAFYWLNLCELNGTLQSCSKLATLYLEGWGCEANEERAKELFEKASRTEYDGYAFYMLGKIAEQNGTPEDLEYAVRMYDTAIDMGYSEASRRLSHFRKTIFGHWKVTR</sequence>
<evidence type="ECO:0000313" key="3">
    <source>
        <dbReference type="Proteomes" id="UP000199820"/>
    </source>
</evidence>
<proteinExistence type="predicted"/>
<organism evidence="2 3">
    <name type="scientific">[Clostridium] aminophilum</name>
    <dbReference type="NCBI Taxonomy" id="1526"/>
    <lineage>
        <taxon>Bacteria</taxon>
        <taxon>Bacillati</taxon>
        <taxon>Bacillota</taxon>
        <taxon>Clostridia</taxon>
        <taxon>Lachnospirales</taxon>
        <taxon>Lachnospiraceae</taxon>
    </lineage>
</organism>
<dbReference type="InterPro" id="IPR050767">
    <property type="entry name" value="Sel1_AlgK"/>
</dbReference>
<feature type="region of interest" description="Disordered" evidence="1">
    <location>
        <begin position="145"/>
        <end position="215"/>
    </location>
</feature>
<dbReference type="PANTHER" id="PTHR11102">
    <property type="entry name" value="SEL-1-LIKE PROTEIN"/>
    <property type="match status" value="1"/>
</dbReference>
<dbReference type="InterPro" id="IPR011990">
    <property type="entry name" value="TPR-like_helical_dom_sf"/>
</dbReference>
<dbReference type="RefSeq" id="WP_074649106.1">
    <property type="nucleotide sequence ID" value="NZ_FOIL01000012.1"/>
</dbReference>
<dbReference type="AlphaFoldDB" id="A0A1I0DGF6"/>
<dbReference type="EMBL" id="FOIL01000012">
    <property type="protein sequence ID" value="SET31484.1"/>
    <property type="molecule type" value="Genomic_DNA"/>
</dbReference>
<dbReference type="InterPro" id="IPR006597">
    <property type="entry name" value="Sel1-like"/>
</dbReference>
<reference evidence="3" key="1">
    <citation type="submission" date="2016-10" db="EMBL/GenBank/DDBJ databases">
        <authorList>
            <person name="Varghese N."/>
            <person name="Submissions S."/>
        </authorList>
    </citation>
    <scope>NUCLEOTIDE SEQUENCE [LARGE SCALE GENOMIC DNA]</scope>
    <source>
        <strain evidence="3">KH1P1</strain>
    </source>
</reference>
<dbReference type="SUPFAM" id="SSF81901">
    <property type="entry name" value="HCP-like"/>
    <property type="match status" value="3"/>
</dbReference>
<name>A0A1I0DGF6_9FIRM</name>
<dbReference type="SMART" id="SM00671">
    <property type="entry name" value="SEL1"/>
    <property type="match status" value="9"/>
</dbReference>
<dbReference type="Pfam" id="PF08238">
    <property type="entry name" value="Sel1"/>
    <property type="match status" value="10"/>
</dbReference>